<proteinExistence type="inferred from homology"/>
<reference evidence="9 11" key="2">
    <citation type="journal article" date="2018" name="Genome Res.">
        <title>The genomic architecture and molecular evolution of ant odorant receptors.</title>
        <authorList>
            <person name="McKenzie S.K."/>
            <person name="Kronauer D.J.C."/>
        </authorList>
    </citation>
    <scope>NUCLEOTIDE SEQUENCE [LARGE SCALE GENOMIC DNA]</scope>
    <source>
        <strain evidence="9">Clonal line C1</strain>
    </source>
</reference>
<keyword evidence="3 7" id="KW-0812">Transmembrane</keyword>
<evidence type="ECO:0000313" key="11">
    <source>
        <dbReference type="Proteomes" id="UP000279307"/>
    </source>
</evidence>
<evidence type="ECO:0000256" key="1">
    <source>
        <dbReference type="ARBA" id="ARBA00004167"/>
    </source>
</evidence>
<reference evidence="8 10" key="1">
    <citation type="journal article" date="2014" name="Curr. Biol.">
        <title>The genome of the clonal raider ant Cerapachys biroi.</title>
        <authorList>
            <person name="Oxley P.R."/>
            <person name="Ji L."/>
            <person name="Fetter-Pruneda I."/>
            <person name="McKenzie S.K."/>
            <person name="Li C."/>
            <person name="Hu H."/>
            <person name="Zhang G."/>
            <person name="Kronauer D.J."/>
        </authorList>
    </citation>
    <scope>NUCLEOTIDE SEQUENCE [LARGE SCALE GENOMIC DNA]</scope>
</reference>
<comment type="subcellular location">
    <subcellularLocation>
        <location evidence="1">Membrane</location>
        <topology evidence="1">Single-pass membrane protein</topology>
    </subcellularLocation>
</comment>
<evidence type="ECO:0000313" key="9">
    <source>
        <dbReference type="EMBL" id="RLU22513.1"/>
    </source>
</evidence>
<dbReference type="InterPro" id="IPR009432">
    <property type="entry name" value="DUF1075"/>
</dbReference>
<protein>
    <submittedName>
        <fullName evidence="8">Uncharacterized protein</fullName>
    </submittedName>
</protein>
<evidence type="ECO:0000256" key="2">
    <source>
        <dbReference type="ARBA" id="ARBA00007363"/>
    </source>
</evidence>
<feature type="transmembrane region" description="Helical" evidence="7">
    <location>
        <begin position="94"/>
        <end position="113"/>
    </location>
</feature>
<feature type="compositionally biased region" description="Polar residues" evidence="6">
    <location>
        <begin position="27"/>
        <end position="39"/>
    </location>
</feature>
<evidence type="ECO:0000256" key="7">
    <source>
        <dbReference type="SAM" id="Phobius"/>
    </source>
</evidence>
<keyword evidence="4 7" id="KW-1133">Transmembrane helix</keyword>
<dbReference type="OrthoDB" id="8193498at2759"/>
<dbReference type="PANTHER" id="PTHR13674:SF5">
    <property type="entry name" value="UPF0389 PROTEIN CG9231"/>
    <property type="match status" value="1"/>
</dbReference>
<dbReference type="STRING" id="2015173.A0A026VUH0"/>
<dbReference type="OMA" id="KARIRIC"/>
<dbReference type="AlphaFoldDB" id="A0A026VUH0"/>
<evidence type="ECO:0000256" key="6">
    <source>
        <dbReference type="SAM" id="MobiDB-lite"/>
    </source>
</evidence>
<keyword evidence="10" id="KW-1185">Reference proteome</keyword>
<keyword evidence="5 7" id="KW-0472">Membrane</keyword>
<gene>
    <name evidence="9" type="ORF">DMN91_004791</name>
    <name evidence="8" type="ORF">X777_15575</name>
</gene>
<comment type="similarity">
    <text evidence="2">Belongs to the UPF0389 family.</text>
</comment>
<dbReference type="Proteomes" id="UP000053097">
    <property type="component" value="Unassembled WGS sequence"/>
</dbReference>
<dbReference type="Pfam" id="PF06388">
    <property type="entry name" value="DUF1075"/>
    <property type="match status" value="1"/>
</dbReference>
<dbReference type="Proteomes" id="UP000279307">
    <property type="component" value="Chromosome 5"/>
</dbReference>
<evidence type="ECO:0000313" key="10">
    <source>
        <dbReference type="Proteomes" id="UP000053097"/>
    </source>
</evidence>
<dbReference type="GO" id="GO:0016020">
    <property type="term" value="C:membrane"/>
    <property type="evidence" value="ECO:0007669"/>
    <property type="project" value="UniProtKB-SubCell"/>
</dbReference>
<reference evidence="9" key="3">
    <citation type="submission" date="2018-07" db="EMBL/GenBank/DDBJ databases">
        <authorList>
            <person name="Mckenzie S.K."/>
            <person name="Kronauer D.J.C."/>
        </authorList>
    </citation>
    <scope>NUCLEOTIDE SEQUENCE</scope>
    <source>
        <strain evidence="9">Clonal line C1</strain>
    </source>
</reference>
<dbReference type="PANTHER" id="PTHR13674">
    <property type="entry name" value="GROWTH AND TRANSFORMATION-DEPENDENT PROTEIN"/>
    <property type="match status" value="1"/>
</dbReference>
<dbReference type="EMBL" id="KK107847">
    <property type="protein sequence ID" value="EZA47448.1"/>
    <property type="molecule type" value="Genomic_DNA"/>
</dbReference>
<feature type="region of interest" description="Disordered" evidence="6">
    <location>
        <begin position="27"/>
        <end position="49"/>
    </location>
</feature>
<dbReference type="EMBL" id="QOIP01000005">
    <property type="protein sequence ID" value="RLU22513.1"/>
    <property type="molecule type" value="Genomic_DNA"/>
</dbReference>
<sequence>MLSRQFLHGAQTRATVRWFTRSSISRDTSESNKTQASNQSKDENVVSGKRMHHVTDFDRKVLVWVKRYPSVAEVPQDITEETLLTARSKARIKASNYMIVVTLIGCLFAAFLGKKQVKEGDSLHKRRLDWYKEVTEKDK</sequence>
<accession>A0A026VUH0</accession>
<organism evidence="8 10">
    <name type="scientific">Ooceraea biroi</name>
    <name type="common">Clonal raider ant</name>
    <name type="synonym">Cerapachys biroi</name>
    <dbReference type="NCBI Taxonomy" id="2015173"/>
    <lineage>
        <taxon>Eukaryota</taxon>
        <taxon>Metazoa</taxon>
        <taxon>Ecdysozoa</taxon>
        <taxon>Arthropoda</taxon>
        <taxon>Hexapoda</taxon>
        <taxon>Insecta</taxon>
        <taxon>Pterygota</taxon>
        <taxon>Neoptera</taxon>
        <taxon>Endopterygota</taxon>
        <taxon>Hymenoptera</taxon>
        <taxon>Apocrita</taxon>
        <taxon>Aculeata</taxon>
        <taxon>Formicoidea</taxon>
        <taxon>Formicidae</taxon>
        <taxon>Dorylinae</taxon>
        <taxon>Ooceraea</taxon>
    </lineage>
</organism>
<evidence type="ECO:0000313" key="8">
    <source>
        <dbReference type="EMBL" id="EZA47448.1"/>
    </source>
</evidence>
<evidence type="ECO:0000256" key="3">
    <source>
        <dbReference type="ARBA" id="ARBA00022692"/>
    </source>
</evidence>
<evidence type="ECO:0000256" key="4">
    <source>
        <dbReference type="ARBA" id="ARBA00022989"/>
    </source>
</evidence>
<evidence type="ECO:0000256" key="5">
    <source>
        <dbReference type="ARBA" id="ARBA00023136"/>
    </source>
</evidence>
<name>A0A026VUH0_OOCBI</name>